<feature type="compositionally biased region" description="Low complexity" evidence="1">
    <location>
        <begin position="1"/>
        <end position="12"/>
    </location>
</feature>
<protein>
    <submittedName>
        <fullName evidence="4">Mastermind-like protein 3</fullName>
    </submittedName>
</protein>
<evidence type="ECO:0000313" key="2">
    <source>
        <dbReference type="EMBL" id="VDO26180.1"/>
    </source>
</evidence>
<feature type="region of interest" description="Disordered" evidence="1">
    <location>
        <begin position="1"/>
        <end position="40"/>
    </location>
</feature>
<name>A0A183F8R1_HELPZ</name>
<accession>A0A3P7TUK2</accession>
<reference evidence="4" key="2">
    <citation type="submission" date="2019-09" db="UniProtKB">
        <authorList>
            <consortium name="WormBaseParasite"/>
        </authorList>
    </citation>
    <scope>IDENTIFICATION</scope>
</reference>
<proteinExistence type="predicted"/>
<keyword evidence="3" id="KW-1185">Reference proteome</keyword>
<dbReference type="WBParaSite" id="HPBE_0000255301-mRNA-1">
    <property type="protein sequence ID" value="HPBE_0000255301-mRNA-1"/>
    <property type="gene ID" value="HPBE_0000255301"/>
</dbReference>
<evidence type="ECO:0000256" key="1">
    <source>
        <dbReference type="SAM" id="MobiDB-lite"/>
    </source>
</evidence>
<accession>A0A183F8R1</accession>
<evidence type="ECO:0000313" key="3">
    <source>
        <dbReference type="Proteomes" id="UP000050761"/>
    </source>
</evidence>
<reference evidence="2 3" key="1">
    <citation type="submission" date="2018-11" db="EMBL/GenBank/DDBJ databases">
        <authorList>
            <consortium name="Pathogen Informatics"/>
        </authorList>
    </citation>
    <scope>NUCLEOTIDE SEQUENCE [LARGE SCALE GENOMIC DNA]</scope>
</reference>
<gene>
    <name evidence="2" type="ORF">HPBE_LOCUS2554</name>
</gene>
<dbReference type="AlphaFoldDB" id="A0A183F8R1"/>
<dbReference type="EMBL" id="UZAH01004075">
    <property type="protein sequence ID" value="VDO26180.1"/>
    <property type="molecule type" value="Genomic_DNA"/>
</dbReference>
<dbReference type="Proteomes" id="UP000050761">
    <property type="component" value="Unassembled WGS sequence"/>
</dbReference>
<evidence type="ECO:0000313" key="4">
    <source>
        <dbReference type="WBParaSite" id="HPBE_0000255301-mRNA-1"/>
    </source>
</evidence>
<sequence>MGGGMPQMSGGMPQMGGGMPQTQTSGLNVPNMPLLLSGDGGSPEALNALRNQQYLAQLSRHQSELTRYNAKQLEYLDQQRRYQQSMIDHQAGAALLMQKQQQDVIKEQMKQLQSSYGSNDVLGNDNTVGGRVSQHVWTASLFVSPALRLAVELLAWDPAVSTLIPPVCQRSPVCTSPQKHTSSVMLSSQKCRASGFTVERALFEEFHWSEPTSSIECYRHVHWVFIIKAKFGNSR</sequence>
<dbReference type="OrthoDB" id="5860024at2759"/>
<organism evidence="3 4">
    <name type="scientific">Heligmosomoides polygyrus</name>
    <name type="common">Parasitic roundworm</name>
    <dbReference type="NCBI Taxonomy" id="6339"/>
    <lineage>
        <taxon>Eukaryota</taxon>
        <taxon>Metazoa</taxon>
        <taxon>Ecdysozoa</taxon>
        <taxon>Nematoda</taxon>
        <taxon>Chromadorea</taxon>
        <taxon>Rhabditida</taxon>
        <taxon>Rhabditina</taxon>
        <taxon>Rhabditomorpha</taxon>
        <taxon>Strongyloidea</taxon>
        <taxon>Heligmosomidae</taxon>
        <taxon>Heligmosomoides</taxon>
    </lineage>
</organism>